<reference evidence="6 7" key="1">
    <citation type="submission" date="2023-06" db="EMBL/GenBank/DDBJ databases">
        <title>Sporosarcina sp. nov., isolated from Korean traditional fermented seafood 'Jeotgal'.</title>
        <authorList>
            <person name="Yang A.I."/>
            <person name="Shin N.-R."/>
        </authorList>
    </citation>
    <scope>NUCLEOTIDE SEQUENCE [LARGE SCALE GENOMIC DNA]</scope>
    <source>
        <strain evidence="6 7">KCTC43456</strain>
    </source>
</reference>
<dbReference type="InterPro" id="IPR011761">
    <property type="entry name" value="ATP-grasp"/>
</dbReference>
<organism evidence="6 7">
    <name type="scientific">Sporosarcina thermotolerans</name>
    <dbReference type="NCBI Taxonomy" id="633404"/>
    <lineage>
        <taxon>Bacteria</taxon>
        <taxon>Bacillati</taxon>
        <taxon>Bacillota</taxon>
        <taxon>Bacilli</taxon>
        <taxon>Bacillales</taxon>
        <taxon>Caryophanaceae</taxon>
        <taxon>Sporosarcina</taxon>
    </lineage>
</organism>
<evidence type="ECO:0000259" key="5">
    <source>
        <dbReference type="PROSITE" id="PS50975"/>
    </source>
</evidence>
<keyword evidence="2 4" id="KW-0547">Nucleotide-binding</keyword>
<dbReference type="Proteomes" id="UP001271648">
    <property type="component" value="Unassembled WGS sequence"/>
</dbReference>
<dbReference type="PANTHER" id="PTHR43585:SF2">
    <property type="entry name" value="ATP-GRASP ENZYME FSQD"/>
    <property type="match status" value="1"/>
</dbReference>
<dbReference type="InterPro" id="IPR052032">
    <property type="entry name" value="ATP-dep_AA_Ligase"/>
</dbReference>
<keyword evidence="3 4" id="KW-0067">ATP-binding</keyword>
<evidence type="ECO:0000256" key="1">
    <source>
        <dbReference type="ARBA" id="ARBA00022598"/>
    </source>
</evidence>
<dbReference type="GO" id="GO:0005524">
    <property type="term" value="F:ATP binding"/>
    <property type="evidence" value="ECO:0007669"/>
    <property type="project" value="UniProtKB-UniRule"/>
</dbReference>
<gene>
    <name evidence="6" type="ORF">QTL97_00790</name>
</gene>
<dbReference type="InterPro" id="IPR040570">
    <property type="entry name" value="LAL_C2"/>
</dbReference>
<dbReference type="SUPFAM" id="SSF56059">
    <property type="entry name" value="Glutathione synthetase ATP-binding domain-like"/>
    <property type="match status" value="1"/>
</dbReference>
<dbReference type="PROSITE" id="PS50975">
    <property type="entry name" value="ATP_GRASP"/>
    <property type="match status" value="1"/>
</dbReference>
<dbReference type="Pfam" id="PF13535">
    <property type="entry name" value="ATP-grasp_4"/>
    <property type="match status" value="1"/>
</dbReference>
<name>A0AAW9A5V1_9BACL</name>
<accession>A0AAW9A5V1</accession>
<keyword evidence="7" id="KW-1185">Reference proteome</keyword>
<feature type="domain" description="ATP-grasp" evidence="5">
    <location>
        <begin position="118"/>
        <end position="313"/>
    </location>
</feature>
<evidence type="ECO:0000256" key="2">
    <source>
        <dbReference type="ARBA" id="ARBA00022741"/>
    </source>
</evidence>
<evidence type="ECO:0000313" key="6">
    <source>
        <dbReference type="EMBL" id="MDW0115474.1"/>
    </source>
</evidence>
<dbReference type="Gene3D" id="3.30.470.20">
    <property type="entry name" value="ATP-grasp fold, B domain"/>
    <property type="match status" value="1"/>
</dbReference>
<dbReference type="Pfam" id="PF18603">
    <property type="entry name" value="LAL_C2"/>
    <property type="match status" value="1"/>
</dbReference>
<protein>
    <submittedName>
        <fullName evidence="6">ATP-grasp domain-containing protein</fullName>
    </submittedName>
</protein>
<dbReference type="GO" id="GO:0016874">
    <property type="term" value="F:ligase activity"/>
    <property type="evidence" value="ECO:0007669"/>
    <property type="project" value="UniProtKB-KW"/>
</dbReference>
<dbReference type="RefSeq" id="WP_283731906.1">
    <property type="nucleotide sequence ID" value="NZ_CP125968.1"/>
</dbReference>
<dbReference type="EMBL" id="JAUBDJ010000001">
    <property type="protein sequence ID" value="MDW0115474.1"/>
    <property type="molecule type" value="Genomic_DNA"/>
</dbReference>
<proteinExistence type="predicted"/>
<comment type="caution">
    <text evidence="6">The sequence shown here is derived from an EMBL/GenBank/DDBJ whole genome shotgun (WGS) entry which is preliminary data.</text>
</comment>
<sequence length="409" mass="45849">MGFLKTIIFIGTNKSGSSREAIRAAVLLGYFTVLFTSNEKQIQQRKEYLDVHEMVYVDVTNLLEMKKEILTLKSKGNEIMTIASFVDSNVARALKLCEEFCPNGTSSNAALIMENKAGTRDKLKGLPYSPKYLTIDPGGKLDTKSIEELPDFPLIVKTASSTGSKDVIRATNLQQLERHVLKFQERNPLEAVIIEEFIEGDQYLVEAIVHNKEIKIAGVIKQEITFVKRFIITGYGVLAVVPRQVNDGVKEVLKSIIGELEIQNGALHVEMRLTANGWRLIEINPRISGGAMNNMLKAAFGYDLTEETLKLYLGERPSLVVTQRNFVFTQYVIVEQKGVLEKVTGKNRARKSPGIVEVYIKPKKGTLLIPPLSMGHRYAYVIAQGRTLEEAKSFAKKAVEEIEFHVKEQ</sequence>
<evidence type="ECO:0000256" key="3">
    <source>
        <dbReference type="ARBA" id="ARBA00022840"/>
    </source>
</evidence>
<evidence type="ECO:0000313" key="7">
    <source>
        <dbReference type="Proteomes" id="UP001271648"/>
    </source>
</evidence>
<evidence type="ECO:0000256" key="4">
    <source>
        <dbReference type="PROSITE-ProRule" id="PRU00409"/>
    </source>
</evidence>
<dbReference type="AlphaFoldDB" id="A0AAW9A5V1"/>
<keyword evidence="1" id="KW-0436">Ligase</keyword>
<dbReference type="GO" id="GO:0046872">
    <property type="term" value="F:metal ion binding"/>
    <property type="evidence" value="ECO:0007669"/>
    <property type="project" value="InterPro"/>
</dbReference>
<dbReference type="PANTHER" id="PTHR43585">
    <property type="entry name" value="FUMIPYRROLE BIOSYNTHESIS PROTEIN C"/>
    <property type="match status" value="1"/>
</dbReference>